<keyword evidence="5" id="KW-1185">Reference proteome</keyword>
<gene>
    <name evidence="2" type="ORF">HZY62_17880</name>
    <name evidence="3" type="ORF">LX92_03809</name>
</gene>
<reference evidence="2 5" key="2">
    <citation type="submission" date="2020-07" db="EMBL/GenBank/DDBJ databases">
        <title>The draft genome sequence of Maribacter polysiphoniae KCTC 22021.</title>
        <authorList>
            <person name="Mu L."/>
        </authorList>
    </citation>
    <scope>NUCLEOTIDE SEQUENCE [LARGE SCALE GENOMIC DNA]</scope>
    <source>
        <strain evidence="2 5">KCTC 22021</strain>
    </source>
</reference>
<dbReference type="Pfam" id="PF00583">
    <property type="entry name" value="Acetyltransf_1"/>
    <property type="match status" value="1"/>
</dbReference>
<dbReference type="Proteomes" id="UP000245667">
    <property type="component" value="Unassembled WGS sequence"/>
</dbReference>
<dbReference type="SUPFAM" id="SSF55729">
    <property type="entry name" value="Acyl-CoA N-acyltransferases (Nat)"/>
    <property type="match status" value="1"/>
</dbReference>
<feature type="domain" description="N-acetyltransferase" evidence="1">
    <location>
        <begin position="8"/>
        <end position="147"/>
    </location>
</feature>
<keyword evidence="3" id="KW-0808">Transferase</keyword>
<evidence type="ECO:0000313" key="5">
    <source>
        <dbReference type="Proteomes" id="UP000651837"/>
    </source>
</evidence>
<dbReference type="GO" id="GO:0016747">
    <property type="term" value="F:acyltransferase activity, transferring groups other than amino-acyl groups"/>
    <property type="evidence" value="ECO:0007669"/>
    <property type="project" value="InterPro"/>
</dbReference>
<dbReference type="PROSITE" id="PS51186">
    <property type="entry name" value="GNAT"/>
    <property type="match status" value="1"/>
</dbReference>
<dbReference type="InterPro" id="IPR000182">
    <property type="entry name" value="GNAT_dom"/>
</dbReference>
<dbReference type="EMBL" id="QGGQ01000012">
    <property type="protein sequence ID" value="PWK21305.1"/>
    <property type="molecule type" value="Genomic_DNA"/>
</dbReference>
<comment type="caution">
    <text evidence="3">The sequence shown here is derived from an EMBL/GenBank/DDBJ whole genome shotgun (WGS) entry which is preliminary data.</text>
</comment>
<dbReference type="Gene3D" id="3.40.630.30">
    <property type="match status" value="1"/>
</dbReference>
<dbReference type="Proteomes" id="UP000651837">
    <property type="component" value="Unassembled WGS sequence"/>
</dbReference>
<proteinExistence type="predicted"/>
<protein>
    <submittedName>
        <fullName evidence="3">Acetyltransferase (GNAT) family protein</fullName>
    </submittedName>
    <submittedName>
        <fullName evidence="2">GNAT family N-acetyltransferase</fullName>
    </submittedName>
</protein>
<organism evidence="3 4">
    <name type="scientific">Maribacter polysiphoniae</name>
    <dbReference type="NCBI Taxonomy" id="429344"/>
    <lineage>
        <taxon>Bacteria</taxon>
        <taxon>Pseudomonadati</taxon>
        <taxon>Bacteroidota</taxon>
        <taxon>Flavobacteriia</taxon>
        <taxon>Flavobacteriales</taxon>
        <taxon>Flavobacteriaceae</taxon>
        <taxon>Maribacter</taxon>
    </lineage>
</organism>
<evidence type="ECO:0000313" key="3">
    <source>
        <dbReference type="EMBL" id="PWK21305.1"/>
    </source>
</evidence>
<dbReference type="EMBL" id="JACWLN010000011">
    <property type="protein sequence ID" value="MBD1262473.1"/>
    <property type="molecule type" value="Genomic_DNA"/>
</dbReference>
<dbReference type="InterPro" id="IPR016181">
    <property type="entry name" value="Acyl_CoA_acyltransferase"/>
</dbReference>
<accession>A0A316DTK4</accession>
<evidence type="ECO:0000313" key="2">
    <source>
        <dbReference type="EMBL" id="MBD1262473.1"/>
    </source>
</evidence>
<evidence type="ECO:0000313" key="4">
    <source>
        <dbReference type="Proteomes" id="UP000245667"/>
    </source>
</evidence>
<dbReference type="RefSeq" id="WP_109653959.1">
    <property type="nucleotide sequence ID" value="NZ_JACWLN010000011.1"/>
</dbReference>
<dbReference type="AlphaFoldDB" id="A0A316DTK4"/>
<name>A0A316DTK4_9FLAO</name>
<reference evidence="3 4" key="1">
    <citation type="submission" date="2018-05" db="EMBL/GenBank/DDBJ databases">
        <title>Genomic Encyclopedia of Archaeal and Bacterial Type Strains, Phase II (KMG-II): from individual species to whole genera.</title>
        <authorList>
            <person name="Goeker M."/>
        </authorList>
    </citation>
    <scope>NUCLEOTIDE SEQUENCE [LARGE SCALE GENOMIC DNA]</scope>
    <source>
        <strain evidence="3 4">DSM 23514</strain>
    </source>
</reference>
<sequence length="147" mass="17034">MEDNLKLELIPSDKMESILPLVYKLNQGTFSEALLKSRLQPMLTMDAYQCIGVYDNDILIACCGFWVLNKLYNGKHIEPDNVYVEEAYRSKGVGELMMSWLFEYAKSIDCTTAEVNCYVQNEKGKKFWEGHGFEPLGYHMIKKIDER</sequence>
<dbReference type="CDD" id="cd04301">
    <property type="entry name" value="NAT_SF"/>
    <property type="match status" value="1"/>
</dbReference>
<evidence type="ECO:0000259" key="1">
    <source>
        <dbReference type="PROSITE" id="PS51186"/>
    </source>
</evidence>
<dbReference type="OrthoDB" id="9789603at2"/>